<dbReference type="InterPro" id="IPR007351">
    <property type="entry name" value="YjbR"/>
</dbReference>
<dbReference type="Pfam" id="PF04237">
    <property type="entry name" value="YjbR"/>
    <property type="match status" value="1"/>
</dbReference>
<dbReference type="SUPFAM" id="SSF142906">
    <property type="entry name" value="YjbR-like"/>
    <property type="match status" value="1"/>
</dbReference>
<reference evidence="1 2" key="1">
    <citation type="submission" date="2024-11" db="EMBL/GenBank/DDBJ databases">
        <authorList>
            <person name="Heng Y.C."/>
            <person name="Lim A.C.H."/>
            <person name="Lee J.K.Y."/>
            <person name="Kittelmann S."/>
        </authorList>
    </citation>
    <scope>NUCLEOTIDE SEQUENCE [LARGE SCALE GENOMIC DNA]</scope>
    <source>
        <strain evidence="1 2">WILCCON 0114</strain>
    </source>
</reference>
<proteinExistence type="predicted"/>
<dbReference type="InterPro" id="IPR027417">
    <property type="entry name" value="P-loop_NTPase"/>
</dbReference>
<dbReference type="Proteomes" id="UP001623592">
    <property type="component" value="Unassembled WGS sequence"/>
</dbReference>
<dbReference type="InterPro" id="IPR038056">
    <property type="entry name" value="YjbR-like_sf"/>
</dbReference>
<evidence type="ECO:0000313" key="2">
    <source>
        <dbReference type="Proteomes" id="UP001623592"/>
    </source>
</evidence>
<accession>A0ABW8TDK8</accession>
<protein>
    <submittedName>
        <fullName evidence="1">MmcQ/YjbR family DNA-binding protein</fullName>
    </submittedName>
</protein>
<comment type="caution">
    <text evidence="1">The sequence shown here is derived from an EMBL/GenBank/DDBJ whole genome shotgun (WGS) entry which is preliminary data.</text>
</comment>
<dbReference type="RefSeq" id="WP_406787263.1">
    <property type="nucleotide sequence ID" value="NZ_JBJIAA010000006.1"/>
</dbReference>
<keyword evidence="1" id="KW-0238">DNA-binding</keyword>
<sequence>MKCEEIIQYCCNKNRAYIDYPFGDVPICIKINKKIFAQIYPLKNDYKITLKCDAVFGDFYRQHYPGIVVRGYHCPPVQQPYWNTVYIDKISKNELLIMIDQAYEVVMKSFPKKVQKILTEKEDKHFNMTIKISDEKLPSVLDKIFREHANERICVVGTTCCGKSYLINKLDNCRDMDKEIFPLLNEEETKIVCQTPWTLEIGKIMDGYVKEKIKTRVNEPVFGTVPIESDIIIYLNINDELLKERCKRRGVKHKEALGMKKSIEDELYSVKNKVIEICF</sequence>
<evidence type="ECO:0000313" key="1">
    <source>
        <dbReference type="EMBL" id="MFL0250599.1"/>
    </source>
</evidence>
<dbReference type="PANTHER" id="PTHR35145">
    <property type="entry name" value="CYTOPLASMIC PROTEIN-RELATED"/>
    <property type="match status" value="1"/>
</dbReference>
<dbReference type="InterPro" id="IPR058532">
    <property type="entry name" value="YjbR/MT2646/Rv2570-like"/>
</dbReference>
<gene>
    <name evidence="1" type="ORF">ACJDT4_09215</name>
</gene>
<dbReference type="EMBL" id="JBJIAA010000006">
    <property type="protein sequence ID" value="MFL0250599.1"/>
    <property type="molecule type" value="Genomic_DNA"/>
</dbReference>
<dbReference type="SUPFAM" id="SSF52540">
    <property type="entry name" value="P-loop containing nucleoside triphosphate hydrolases"/>
    <property type="match status" value="1"/>
</dbReference>
<keyword evidence="2" id="KW-1185">Reference proteome</keyword>
<dbReference type="GO" id="GO:0003677">
    <property type="term" value="F:DNA binding"/>
    <property type="evidence" value="ECO:0007669"/>
    <property type="project" value="UniProtKB-KW"/>
</dbReference>
<dbReference type="Gene3D" id="3.90.1150.30">
    <property type="match status" value="1"/>
</dbReference>
<dbReference type="PANTHER" id="PTHR35145:SF1">
    <property type="entry name" value="CYTOPLASMIC PROTEIN"/>
    <property type="match status" value="1"/>
</dbReference>
<organism evidence="1 2">
    <name type="scientific">Clostridium neuense</name>
    <dbReference type="NCBI Taxonomy" id="1728934"/>
    <lineage>
        <taxon>Bacteria</taxon>
        <taxon>Bacillati</taxon>
        <taxon>Bacillota</taxon>
        <taxon>Clostridia</taxon>
        <taxon>Eubacteriales</taxon>
        <taxon>Clostridiaceae</taxon>
        <taxon>Clostridium</taxon>
    </lineage>
</organism>
<name>A0ABW8TDK8_9CLOT</name>